<keyword evidence="2" id="KW-1185">Reference proteome</keyword>
<evidence type="ECO:0000313" key="2">
    <source>
        <dbReference type="Proteomes" id="UP001611075"/>
    </source>
</evidence>
<reference evidence="1 2" key="1">
    <citation type="submission" date="2024-10" db="EMBL/GenBank/DDBJ databases">
        <title>The Natural Products Discovery Center: Release of the First 8490 Sequenced Strains for Exploring Actinobacteria Biosynthetic Diversity.</title>
        <authorList>
            <person name="Kalkreuter E."/>
            <person name="Kautsar S.A."/>
            <person name="Yang D."/>
            <person name="Bader C.D."/>
            <person name="Teijaro C.N."/>
            <person name="Fluegel L."/>
            <person name="Davis C.M."/>
            <person name="Simpson J.R."/>
            <person name="Lauterbach L."/>
            <person name="Steele A.D."/>
            <person name="Gui C."/>
            <person name="Meng S."/>
            <person name="Li G."/>
            <person name="Viehrig K."/>
            <person name="Ye F."/>
            <person name="Su P."/>
            <person name="Kiefer A.F."/>
            <person name="Nichols A."/>
            <person name="Cepeda A.J."/>
            <person name="Yan W."/>
            <person name="Fan B."/>
            <person name="Jiang Y."/>
            <person name="Adhikari A."/>
            <person name="Zheng C.-J."/>
            <person name="Schuster L."/>
            <person name="Cowan T.M."/>
            <person name="Smanski M.J."/>
            <person name="Chevrette M.G."/>
            <person name="De Carvalho L.P.S."/>
            <person name="Shen B."/>
        </authorList>
    </citation>
    <scope>NUCLEOTIDE SEQUENCE [LARGE SCALE GENOMIC DNA]</scope>
    <source>
        <strain evidence="1 2">NPDC021253</strain>
    </source>
</reference>
<gene>
    <name evidence="1" type="ORF">ACH4OY_10670</name>
</gene>
<name>A0ABW7SJS0_9ACTN</name>
<comment type="caution">
    <text evidence="1">The sequence shown here is derived from an EMBL/GenBank/DDBJ whole genome shotgun (WGS) entry which is preliminary data.</text>
</comment>
<accession>A0ABW7SJS0</accession>
<dbReference type="RefSeq" id="WP_396678324.1">
    <property type="nucleotide sequence ID" value="NZ_JBIRPU010000005.1"/>
</dbReference>
<dbReference type="EMBL" id="JBIRPU010000005">
    <property type="protein sequence ID" value="MFI0793149.1"/>
    <property type="molecule type" value="Genomic_DNA"/>
</dbReference>
<evidence type="ECO:0008006" key="3">
    <source>
        <dbReference type="Google" id="ProtNLM"/>
    </source>
</evidence>
<evidence type="ECO:0000313" key="1">
    <source>
        <dbReference type="EMBL" id="MFI0793149.1"/>
    </source>
</evidence>
<protein>
    <recommendedName>
        <fullName evidence="3">Flavin reductase</fullName>
    </recommendedName>
</protein>
<sequence>MRPAWLCRSCAVPWPCGPARLDLLAEFRGHSIALAFYLAASMYEAMDDMHRLGSRPAPGVLHTRFLGWLSPRRPRPHAG</sequence>
<organism evidence="1 2">
    <name type="scientific">Micromonospora rubida</name>
    <dbReference type="NCBI Taxonomy" id="2697657"/>
    <lineage>
        <taxon>Bacteria</taxon>
        <taxon>Bacillati</taxon>
        <taxon>Actinomycetota</taxon>
        <taxon>Actinomycetes</taxon>
        <taxon>Micromonosporales</taxon>
        <taxon>Micromonosporaceae</taxon>
        <taxon>Micromonospora</taxon>
    </lineage>
</organism>
<dbReference type="Proteomes" id="UP001611075">
    <property type="component" value="Unassembled WGS sequence"/>
</dbReference>
<proteinExistence type="predicted"/>